<dbReference type="InterPro" id="IPR006447">
    <property type="entry name" value="Myb_dom_plants"/>
</dbReference>
<dbReference type="NCBIfam" id="TIGR01557">
    <property type="entry name" value="myb_SHAQKYF"/>
    <property type="match status" value="1"/>
</dbReference>
<accession>A0AAD3P5R9</accession>
<evidence type="ECO:0000256" key="5">
    <source>
        <dbReference type="ARBA" id="ARBA00023159"/>
    </source>
</evidence>
<comment type="subcellular location">
    <subcellularLocation>
        <location evidence="1">Nucleus</location>
    </subcellularLocation>
</comment>
<keyword evidence="5" id="KW-0010">Activator</keyword>
<reference evidence="12" key="1">
    <citation type="submission" date="2023-05" db="EMBL/GenBank/DDBJ databases">
        <title>Nepenthes gracilis genome sequencing.</title>
        <authorList>
            <person name="Fukushima K."/>
        </authorList>
    </citation>
    <scope>NUCLEOTIDE SEQUENCE</scope>
    <source>
        <strain evidence="12">SING2019-196</strain>
    </source>
</reference>
<feature type="domain" description="Response regulatory" evidence="10">
    <location>
        <begin position="24"/>
        <end position="139"/>
    </location>
</feature>
<evidence type="ECO:0000259" key="11">
    <source>
        <dbReference type="PROSITE" id="PS51294"/>
    </source>
</evidence>
<comment type="caution">
    <text evidence="12">The sequence shown here is derived from an EMBL/GenBank/DDBJ whole genome shotgun (WGS) entry which is preliminary data.</text>
</comment>
<keyword evidence="13" id="KW-1185">Reference proteome</keyword>
<dbReference type="GO" id="GO:0009736">
    <property type="term" value="P:cytokinin-activated signaling pathway"/>
    <property type="evidence" value="ECO:0007669"/>
    <property type="project" value="InterPro"/>
</dbReference>
<keyword evidence="6" id="KW-0804">Transcription</keyword>
<evidence type="ECO:0000313" key="13">
    <source>
        <dbReference type="Proteomes" id="UP001279734"/>
    </source>
</evidence>
<evidence type="ECO:0000259" key="10">
    <source>
        <dbReference type="PROSITE" id="PS50110"/>
    </source>
</evidence>
<dbReference type="SUPFAM" id="SSF46689">
    <property type="entry name" value="Homeodomain-like"/>
    <property type="match status" value="1"/>
</dbReference>
<keyword evidence="4" id="KW-0805">Transcription regulation</keyword>
<protein>
    <submittedName>
        <fullName evidence="12">Uncharacterized protein</fullName>
    </submittedName>
</protein>
<comment type="caution">
    <text evidence="8">Lacks conserved residue(s) required for the propagation of feature annotation.</text>
</comment>
<dbReference type="InterPro" id="IPR001005">
    <property type="entry name" value="SANT/Myb"/>
</dbReference>
<evidence type="ECO:0000313" key="12">
    <source>
        <dbReference type="EMBL" id="GMG98867.1"/>
    </source>
</evidence>
<sequence length="564" mass="62088">MAILDEVKSKGTLQAAHSANPRCRVLVIDCDQTCLLMLENLLKLCNFEVTECGCAKEALSMFEEDRNRFDIIMTELHLPDMDGFDLLKHIGLYMDLPVIIMSANDGEDVIRAAFVNGASDYLVKPIQIEDVRYLWKHTYHMLRKNVSKGVAIKSMSSNNYEKGSGHSNTDPSLGSDGECSKPVKKRKAGELGEAVDDDDALTPAACRKKQRLIWTSDLHEKFLAAVNQLGIRKAVPEKILEIMNVPGITRENVGSHLQKHRQHQRRFKESIRLEIGGASCSLDRHDFQAETTISGQETVLEQSVMQQEARGGSGKLMADVNSGTISGFEMKQLAANFGELGSSDRQRVIRSTYELNPTAPFDHQPVLGNSITKYASGFSSSPTSSLGTISEADVYGAYYGHESRVGNDAYAASVFPAFIEIAAVDVVEGGIHEKNGDGIIVEATGHNNASYPVSVACPTTESELHVAELPWNVVPLDSVYESYADIEIASTCGRGQHISLNHGNQYNTFENASELSYDPAMLFESLNQDDFFFEQLEQECIGLVQQTSNLGGSSMDDLFFTRET</sequence>
<dbReference type="Pfam" id="PF00249">
    <property type="entry name" value="Myb_DNA-binding"/>
    <property type="match status" value="1"/>
</dbReference>
<dbReference type="Pfam" id="PF00072">
    <property type="entry name" value="Response_reg"/>
    <property type="match status" value="1"/>
</dbReference>
<dbReference type="GO" id="GO:0000160">
    <property type="term" value="P:phosphorelay signal transduction system"/>
    <property type="evidence" value="ECO:0007669"/>
    <property type="project" value="UniProtKB-KW"/>
</dbReference>
<evidence type="ECO:0000256" key="9">
    <source>
        <dbReference type="SAM" id="MobiDB-lite"/>
    </source>
</evidence>
<dbReference type="SMART" id="SM00448">
    <property type="entry name" value="REC"/>
    <property type="match status" value="1"/>
</dbReference>
<evidence type="ECO:0000256" key="8">
    <source>
        <dbReference type="PROSITE-ProRule" id="PRU00169"/>
    </source>
</evidence>
<dbReference type="CDD" id="cd17584">
    <property type="entry name" value="REC_typeB_ARR-like"/>
    <property type="match status" value="1"/>
</dbReference>
<dbReference type="PANTHER" id="PTHR43874:SF67">
    <property type="entry name" value="TWO-COMPONENT RESPONSE REGULATOR ARR2"/>
    <property type="match status" value="1"/>
</dbReference>
<keyword evidence="3" id="KW-0902">Two-component regulatory system</keyword>
<dbReference type="InterPro" id="IPR011006">
    <property type="entry name" value="CheY-like_superfamily"/>
</dbReference>
<evidence type="ECO:0000256" key="6">
    <source>
        <dbReference type="ARBA" id="ARBA00023163"/>
    </source>
</evidence>
<dbReference type="SUPFAM" id="SSF52172">
    <property type="entry name" value="CheY-like"/>
    <property type="match status" value="1"/>
</dbReference>
<feature type="domain" description="HTH myb-type" evidence="11">
    <location>
        <begin position="214"/>
        <end position="265"/>
    </location>
</feature>
<organism evidence="12 13">
    <name type="scientific">Nepenthes gracilis</name>
    <name type="common">Slender pitcher plant</name>
    <dbReference type="NCBI Taxonomy" id="150966"/>
    <lineage>
        <taxon>Eukaryota</taxon>
        <taxon>Viridiplantae</taxon>
        <taxon>Streptophyta</taxon>
        <taxon>Embryophyta</taxon>
        <taxon>Tracheophyta</taxon>
        <taxon>Spermatophyta</taxon>
        <taxon>Magnoliopsida</taxon>
        <taxon>eudicotyledons</taxon>
        <taxon>Gunneridae</taxon>
        <taxon>Pentapetalae</taxon>
        <taxon>Caryophyllales</taxon>
        <taxon>Nepenthaceae</taxon>
        <taxon>Nepenthes</taxon>
    </lineage>
</organism>
<proteinExistence type="predicted"/>
<dbReference type="PROSITE" id="PS51294">
    <property type="entry name" value="HTH_MYB"/>
    <property type="match status" value="1"/>
</dbReference>
<dbReference type="EMBL" id="BSYO01000001">
    <property type="protein sequence ID" value="GMG98867.1"/>
    <property type="molecule type" value="Genomic_DNA"/>
</dbReference>
<feature type="compositionally biased region" description="Polar residues" evidence="9">
    <location>
        <begin position="157"/>
        <end position="172"/>
    </location>
</feature>
<evidence type="ECO:0000256" key="2">
    <source>
        <dbReference type="ARBA" id="ARBA00022553"/>
    </source>
</evidence>
<dbReference type="PROSITE" id="PS50110">
    <property type="entry name" value="RESPONSE_REGULATORY"/>
    <property type="match status" value="1"/>
</dbReference>
<name>A0AAD3P5R9_NEPGR</name>
<dbReference type="InterPro" id="IPR001789">
    <property type="entry name" value="Sig_transdc_resp-reg_receiver"/>
</dbReference>
<dbReference type="Gene3D" id="3.40.50.2300">
    <property type="match status" value="1"/>
</dbReference>
<gene>
    <name evidence="12" type="ORF">Nepgr_000707</name>
</gene>
<evidence type="ECO:0000256" key="1">
    <source>
        <dbReference type="ARBA" id="ARBA00004123"/>
    </source>
</evidence>
<evidence type="ECO:0000256" key="4">
    <source>
        <dbReference type="ARBA" id="ARBA00023015"/>
    </source>
</evidence>
<dbReference type="AlphaFoldDB" id="A0AAD3P5R9"/>
<dbReference type="Proteomes" id="UP001279734">
    <property type="component" value="Unassembled WGS sequence"/>
</dbReference>
<keyword evidence="2" id="KW-0597">Phosphoprotein</keyword>
<dbReference type="InterPro" id="IPR045279">
    <property type="entry name" value="ARR-like"/>
</dbReference>
<dbReference type="InterPro" id="IPR009057">
    <property type="entry name" value="Homeodomain-like_sf"/>
</dbReference>
<dbReference type="GO" id="GO:0003677">
    <property type="term" value="F:DNA binding"/>
    <property type="evidence" value="ECO:0007669"/>
    <property type="project" value="InterPro"/>
</dbReference>
<evidence type="ECO:0000256" key="7">
    <source>
        <dbReference type="ARBA" id="ARBA00023242"/>
    </source>
</evidence>
<feature type="region of interest" description="Disordered" evidence="9">
    <location>
        <begin position="157"/>
        <end position="194"/>
    </location>
</feature>
<dbReference type="PANTHER" id="PTHR43874">
    <property type="entry name" value="TWO-COMPONENT RESPONSE REGULATOR"/>
    <property type="match status" value="1"/>
</dbReference>
<dbReference type="InterPro" id="IPR017930">
    <property type="entry name" value="Myb_dom"/>
</dbReference>
<evidence type="ECO:0000256" key="3">
    <source>
        <dbReference type="ARBA" id="ARBA00023012"/>
    </source>
</evidence>
<dbReference type="GO" id="GO:0005634">
    <property type="term" value="C:nucleus"/>
    <property type="evidence" value="ECO:0007669"/>
    <property type="project" value="UniProtKB-SubCell"/>
</dbReference>
<dbReference type="FunFam" id="1.10.10.60:FF:000007">
    <property type="entry name" value="Two-component response regulator"/>
    <property type="match status" value="1"/>
</dbReference>
<dbReference type="Gene3D" id="1.10.10.60">
    <property type="entry name" value="Homeodomain-like"/>
    <property type="match status" value="1"/>
</dbReference>
<keyword evidence="7" id="KW-0539">Nucleus</keyword>